<sequence length="94" mass="11405">MNINEWFKDPKVLEKSKRGYAHFDLRTDLSKCRKYITDPRNVTQHGFYPFIKSDLEYHKYDKAKGRNLKKRTICYASHIDSCIFQYYSFLINKK</sequence>
<dbReference type="Proteomes" id="UP000009320">
    <property type="component" value="Unassembled WGS sequence"/>
</dbReference>
<dbReference type="PATRIC" id="fig|1423758.3.peg.828"/>
<dbReference type="RefSeq" id="WP_008470924.1">
    <property type="nucleotide sequence ID" value="NZ_AYZP01000002.1"/>
</dbReference>
<protein>
    <submittedName>
        <fullName evidence="1">Uncharacterized protein</fullName>
    </submittedName>
</protein>
<comment type="caution">
    <text evidence="1">The sequence shown here is derived from an EMBL/GenBank/DDBJ whole genome shotgun (WGS) entry which is preliminary data.</text>
</comment>
<gene>
    <name evidence="1" type="ORF">BN55_01315</name>
</gene>
<reference evidence="1 2" key="1">
    <citation type="submission" date="2012-06" db="EMBL/GenBank/DDBJ databases">
        <title>Draft Genome Sequence of Lactobacillus hominis Strain CRBIP 24.179T, isolated from human intestine.</title>
        <authorList>
            <person name="Cousin S."/>
            <person name="Ma L."/>
            <person name="Bizet C."/>
            <person name="Loux V."/>
            <person name="Bouchier C."/>
            <person name="Clermont D."/>
            <person name="Creno S."/>
        </authorList>
    </citation>
    <scope>NUCLEOTIDE SEQUENCE [LARGE SCALE GENOMIC DNA]</scope>
    <source>
        <strain evidence="2">CRBIP 24.179T</strain>
    </source>
</reference>
<keyword evidence="2" id="KW-1185">Reference proteome</keyword>
<accession>I7KHB9</accession>
<evidence type="ECO:0000313" key="1">
    <source>
        <dbReference type="EMBL" id="CCI81975.1"/>
    </source>
</evidence>
<evidence type="ECO:0000313" key="2">
    <source>
        <dbReference type="Proteomes" id="UP000009320"/>
    </source>
</evidence>
<proteinExistence type="predicted"/>
<name>I7KHB9_9LACO</name>
<organism evidence="1 2">
    <name type="scientific">Lactobacillus hominis DSM 23910 = CRBIP 24.179</name>
    <dbReference type="NCBI Taxonomy" id="1423758"/>
    <lineage>
        <taxon>Bacteria</taxon>
        <taxon>Bacillati</taxon>
        <taxon>Bacillota</taxon>
        <taxon>Bacilli</taxon>
        <taxon>Lactobacillales</taxon>
        <taxon>Lactobacillaceae</taxon>
        <taxon>Lactobacillus</taxon>
    </lineage>
</organism>
<dbReference type="GeneID" id="82848081"/>
<dbReference type="EMBL" id="CAKE01000011">
    <property type="protein sequence ID" value="CCI81975.1"/>
    <property type="molecule type" value="Genomic_DNA"/>
</dbReference>
<dbReference type="eggNOG" id="COG3344">
    <property type="taxonomic scope" value="Bacteria"/>
</dbReference>
<dbReference type="AlphaFoldDB" id="I7KHB9"/>